<dbReference type="InterPro" id="IPR000305">
    <property type="entry name" value="GIY-YIG_endonuc"/>
</dbReference>
<feature type="domain" description="GIY-YIG" evidence="3">
    <location>
        <begin position="74"/>
        <end position="163"/>
    </location>
</feature>
<dbReference type="InterPro" id="IPR003611">
    <property type="entry name" value="NUMOD3"/>
</dbReference>
<comment type="similarity">
    <text evidence="1">To endonucleases of group I introns of fungi and phage.</text>
</comment>
<dbReference type="Pfam" id="PF01541">
    <property type="entry name" value="GIY-YIG"/>
    <property type="match status" value="1"/>
</dbReference>
<evidence type="ECO:0000256" key="1">
    <source>
        <dbReference type="ARBA" id="ARBA00010045"/>
    </source>
</evidence>
<evidence type="ECO:0000259" key="3">
    <source>
        <dbReference type="PROSITE" id="PS50164"/>
    </source>
</evidence>
<feature type="region of interest" description="Disordered" evidence="2">
    <location>
        <begin position="168"/>
        <end position="190"/>
    </location>
</feature>
<dbReference type="GO" id="GO:0004519">
    <property type="term" value="F:endonuclease activity"/>
    <property type="evidence" value="ECO:0007669"/>
    <property type="project" value="UniProtKB-KW"/>
</dbReference>
<proteinExistence type="predicted"/>
<evidence type="ECO:0000256" key="2">
    <source>
        <dbReference type="SAM" id="MobiDB-lite"/>
    </source>
</evidence>
<dbReference type="SMART" id="SM00496">
    <property type="entry name" value="IENR2"/>
    <property type="match status" value="3"/>
</dbReference>
<organism evidence="4">
    <name type="scientific">Diaporthe nobilis</name>
    <dbReference type="NCBI Taxonomy" id="1303587"/>
    <lineage>
        <taxon>Eukaryota</taxon>
        <taxon>Fungi</taxon>
        <taxon>Dikarya</taxon>
        <taxon>Ascomycota</taxon>
        <taxon>Pezizomycotina</taxon>
        <taxon>Sordariomycetes</taxon>
        <taxon>Sordariomycetidae</taxon>
        <taxon>Diaporthales</taxon>
        <taxon>Diaporthaceae</taxon>
        <taxon>Diaporthe</taxon>
        <taxon>Diaporthe eres species complex</taxon>
    </lineage>
</organism>
<keyword evidence="4" id="KW-0255">Endonuclease</keyword>
<gene>
    <name evidence="4" type="primary">orf316</name>
</gene>
<dbReference type="Pfam" id="PF07453">
    <property type="entry name" value="NUMOD1"/>
    <property type="match status" value="1"/>
</dbReference>
<keyword evidence="4" id="KW-0540">Nuclease</keyword>
<dbReference type="Pfam" id="PF07460">
    <property type="entry name" value="NUMOD3"/>
    <property type="match status" value="1"/>
</dbReference>
<dbReference type="InterPro" id="IPR035901">
    <property type="entry name" value="GIY-YIG_endonuc_sf"/>
</dbReference>
<dbReference type="Gene3D" id="3.40.1440.10">
    <property type="entry name" value="GIY-YIG endonuclease"/>
    <property type="match status" value="1"/>
</dbReference>
<name>A0A7S7YKG4_9PEZI</name>
<dbReference type="InterPro" id="IPR006350">
    <property type="entry name" value="Intron_endoG1"/>
</dbReference>
<dbReference type="SUPFAM" id="SSF82771">
    <property type="entry name" value="GIY-YIG endonuclease"/>
    <property type="match status" value="1"/>
</dbReference>
<protein>
    <submittedName>
        <fullName evidence="4">GIY-YIG endonuclease</fullName>
    </submittedName>
</protein>
<sequence>MCSRKEPRPNLYPFLIKRYHFKSNIQRRSYSHLAKDVSKESNSVNSSNSIRVIPIVVYPDAFLNKSIILKDNKNKVGIYRWVNKENGNTYIGSSVNLGRRLRVYYDFSFLSVRVQKSKSRIYSAILKYGYSNFQLEILEYCTKEKAVSREQYYIDLFKPEYNLNSTAGSRLGSNHSEETKRKMSKSAQGRRLTEQTKNLLSLASKGVNNPNFGRKHSAETKALISLARLGKSILSESIKNKMSVDSGTAVKVLDLNTNEISVYTSITRAAEGMGVTQPSLSKRLKETQGFITVKKRFQVEKVNENTEK</sequence>
<dbReference type="InterPro" id="IPR010896">
    <property type="entry name" value="NUMOD1"/>
</dbReference>
<dbReference type="NCBIfam" id="TIGR01453">
    <property type="entry name" value="grpIintron_endo"/>
    <property type="match status" value="1"/>
</dbReference>
<geneLocation type="mitochondrion" evidence="4"/>
<dbReference type="SMART" id="SM00465">
    <property type="entry name" value="GIYc"/>
    <property type="match status" value="1"/>
</dbReference>
<dbReference type="GO" id="GO:0003677">
    <property type="term" value="F:DNA binding"/>
    <property type="evidence" value="ECO:0007669"/>
    <property type="project" value="InterPro"/>
</dbReference>
<reference evidence="4" key="1">
    <citation type="submission" date="2020-09" db="EMBL/GenBank/DDBJ databases">
        <title>The complete mitogenome of Diaporthe nobilis.</title>
        <authorList>
            <person name="Eo J.-K."/>
            <person name="Park E."/>
        </authorList>
    </citation>
    <scope>NUCLEOTIDE SEQUENCE</scope>
</reference>
<accession>A0A7S7YKG4</accession>
<evidence type="ECO:0000313" key="4">
    <source>
        <dbReference type="EMBL" id="QPB69278.1"/>
    </source>
</evidence>
<dbReference type="EMBL" id="MT982436">
    <property type="protein sequence ID" value="QPB69278.1"/>
    <property type="molecule type" value="Genomic_DNA"/>
</dbReference>
<dbReference type="PROSITE" id="PS50164">
    <property type="entry name" value="GIY_YIG"/>
    <property type="match status" value="1"/>
</dbReference>
<keyword evidence="4" id="KW-0378">Hydrolase</keyword>
<dbReference type="GeneID" id="63649010"/>
<dbReference type="AlphaFoldDB" id="A0A7S7YKG4"/>
<dbReference type="SUPFAM" id="SSF64496">
    <property type="entry name" value="DNA-binding domain of intron-encoded endonucleases"/>
    <property type="match status" value="1"/>
</dbReference>
<dbReference type="RefSeq" id="YP_010042136.1">
    <property type="nucleotide sequence ID" value="NC_054216.1"/>
</dbReference>
<keyword evidence="4" id="KW-0496">Mitochondrion</keyword>
<dbReference type="CDD" id="cd10445">
    <property type="entry name" value="GIY-YIG_bI1_like"/>
    <property type="match status" value="1"/>
</dbReference>